<evidence type="ECO:0000256" key="1">
    <source>
        <dbReference type="ARBA" id="ARBA00022741"/>
    </source>
</evidence>
<keyword evidence="3" id="KW-0067">ATP-binding</keyword>
<dbReference type="SUPFAM" id="SSF50891">
    <property type="entry name" value="Cyclophilin-like"/>
    <property type="match status" value="1"/>
</dbReference>
<dbReference type="GO" id="GO:0016787">
    <property type="term" value="F:hydrolase activity"/>
    <property type="evidence" value="ECO:0007669"/>
    <property type="project" value="UniProtKB-KW"/>
</dbReference>
<dbReference type="EMBL" id="JFAX01000013">
    <property type="protein sequence ID" value="EXI66840.1"/>
    <property type="molecule type" value="Genomic_DNA"/>
</dbReference>
<keyword evidence="1" id="KW-0547">Nucleotide-binding</keyword>
<evidence type="ECO:0000256" key="2">
    <source>
        <dbReference type="ARBA" id="ARBA00022801"/>
    </source>
</evidence>
<name>A0A011NQP7_9PROT</name>
<keyword evidence="2" id="KW-0378">Hydrolase</keyword>
<dbReference type="STRING" id="1454001.AW08_02427"/>
<dbReference type="PANTHER" id="PTHR43309:SF3">
    <property type="entry name" value="5-OXOPROLINASE SUBUNIT C"/>
    <property type="match status" value="1"/>
</dbReference>
<dbReference type="Gene3D" id="2.40.100.10">
    <property type="entry name" value="Cyclophilin-like"/>
    <property type="match status" value="1"/>
</dbReference>
<proteinExistence type="predicted"/>
<protein>
    <submittedName>
        <fullName evidence="5">KipI antagonist</fullName>
    </submittedName>
</protein>
<reference evidence="5" key="1">
    <citation type="submission" date="2014-02" db="EMBL/GenBank/DDBJ databases">
        <title>Expanding our view of genomic diversity in Candidatus Accumulibacter clades.</title>
        <authorList>
            <person name="Skennerton C.T."/>
            <person name="Barr J.J."/>
            <person name="Slater F.R."/>
            <person name="Bond P.L."/>
            <person name="Tyson G.W."/>
        </authorList>
    </citation>
    <scope>NUCLEOTIDE SEQUENCE [LARGE SCALE GENOMIC DNA]</scope>
</reference>
<dbReference type="Pfam" id="PF02626">
    <property type="entry name" value="CT_A_B"/>
    <property type="match status" value="1"/>
</dbReference>
<keyword evidence="6" id="KW-1185">Reference proteome</keyword>
<dbReference type="SMART" id="SM00797">
    <property type="entry name" value="AHS2"/>
    <property type="match status" value="1"/>
</dbReference>
<evidence type="ECO:0000259" key="4">
    <source>
        <dbReference type="SMART" id="SM00797"/>
    </source>
</evidence>
<comment type="caution">
    <text evidence="5">The sequence shown here is derived from an EMBL/GenBank/DDBJ whole genome shotgun (WGS) entry which is preliminary data.</text>
</comment>
<dbReference type="AlphaFoldDB" id="A0A011NQP7"/>
<dbReference type="Proteomes" id="UP000020218">
    <property type="component" value="Unassembled WGS sequence"/>
</dbReference>
<evidence type="ECO:0000313" key="6">
    <source>
        <dbReference type="Proteomes" id="UP000020218"/>
    </source>
</evidence>
<feature type="domain" description="Carboxyltransferase" evidence="4">
    <location>
        <begin position="28"/>
        <end position="307"/>
    </location>
</feature>
<accession>A0A011NQP7</accession>
<dbReference type="GO" id="GO:0005524">
    <property type="term" value="F:ATP binding"/>
    <property type="evidence" value="ECO:0007669"/>
    <property type="project" value="UniProtKB-KW"/>
</dbReference>
<dbReference type="InterPro" id="IPR052708">
    <property type="entry name" value="PxpC"/>
</dbReference>
<sequence>MNPRAVLEVLSAGAMASIQDRGRFGWRRIGVPRSGALEPGWLRLANALLGNPEDAPAIEFFAGGLAVRALQRPLQLALAGHFTAELRYPGGRRPIASWRSVCLAPGETLHCGSIAAGRVGYLALVGLAVLRHFGSASTYARAGLGGVDGRLLAPGVRLSVAAGGGGERMLWRLPVVDEAAIRVVAGPQDDHFDVLAMPTLVGEAYRISPAADRMGIRLDGPLLGHRPEKGAEIVSDATVPGAIQVPGSGQPIVLLADGQTAGGYPKIATVISADLPRLAVMAPGRTVRFAAVSVAAAEEAAHARQAELQALLAGIGPLVEPGEHDPQALYTANLISGAVDATADGSPMSADHLPGEP</sequence>
<dbReference type="PANTHER" id="PTHR43309">
    <property type="entry name" value="5-OXOPROLINASE SUBUNIT C"/>
    <property type="match status" value="1"/>
</dbReference>
<evidence type="ECO:0000256" key="3">
    <source>
        <dbReference type="ARBA" id="ARBA00022840"/>
    </source>
</evidence>
<evidence type="ECO:0000313" key="5">
    <source>
        <dbReference type="EMBL" id="EXI66840.1"/>
    </source>
</evidence>
<dbReference type="InterPro" id="IPR003778">
    <property type="entry name" value="CT_A_B"/>
</dbReference>
<dbReference type="InterPro" id="IPR029000">
    <property type="entry name" value="Cyclophilin-like_dom_sf"/>
</dbReference>
<dbReference type="PATRIC" id="fig|1454001.3.peg.2469"/>
<dbReference type="NCBIfam" id="TIGR00724">
    <property type="entry name" value="urea_amlyse_rel"/>
    <property type="match status" value="1"/>
</dbReference>
<gene>
    <name evidence="5" type="primary">kipA</name>
    <name evidence="5" type="ORF">AW08_02427</name>
</gene>
<organism evidence="5 6">
    <name type="scientific">Candidatus Accumulibacter adjunctus</name>
    <dbReference type="NCBI Taxonomy" id="1454001"/>
    <lineage>
        <taxon>Bacteria</taxon>
        <taxon>Pseudomonadati</taxon>
        <taxon>Pseudomonadota</taxon>
        <taxon>Betaproteobacteria</taxon>
        <taxon>Candidatus Accumulibacter</taxon>
    </lineage>
</organism>